<dbReference type="AlphaFoldDB" id="A0AAN9HL92"/>
<dbReference type="Proteomes" id="UP001372338">
    <property type="component" value="Unassembled WGS sequence"/>
</dbReference>
<keyword evidence="3" id="KW-1185">Reference proteome</keyword>
<sequence>MSTSGGFVLLFTPVHEGILRSPKVKWKRLIEIRRGIRRYIDWLHSTFVLAVKLCFLQLLDRIQKLAEERFSPVLGHKLDQGEVFIRMIDIPP</sequence>
<reference evidence="2 3" key="1">
    <citation type="submission" date="2024-01" db="EMBL/GenBank/DDBJ databases">
        <title>The genomes of 5 underutilized Papilionoideae crops provide insights into root nodulation and disease resistanc.</title>
        <authorList>
            <person name="Yuan L."/>
        </authorList>
    </citation>
    <scope>NUCLEOTIDE SEQUENCE [LARGE SCALE GENOMIC DNA]</scope>
    <source>
        <strain evidence="2">ZHUSHIDOU_FW_LH</strain>
        <tissue evidence="2">Leaf</tissue>
    </source>
</reference>
<evidence type="ECO:0000313" key="3">
    <source>
        <dbReference type="Proteomes" id="UP001372338"/>
    </source>
</evidence>
<name>A0AAN9HL92_CROPI</name>
<comment type="caution">
    <text evidence="2">The sequence shown here is derived from an EMBL/GenBank/DDBJ whole genome shotgun (WGS) entry which is preliminary data.</text>
</comment>
<proteinExistence type="predicted"/>
<dbReference type="EMBL" id="JAYWIO010000071">
    <property type="protein sequence ID" value="KAK7234138.1"/>
    <property type="molecule type" value="Genomic_DNA"/>
</dbReference>
<accession>A0AAN9HL92</accession>
<evidence type="ECO:0000313" key="1">
    <source>
        <dbReference type="EMBL" id="KAK7234138.1"/>
    </source>
</evidence>
<gene>
    <name evidence="2" type="ORF">RIF29_45503</name>
    <name evidence="1" type="ORF">RIF29_47163</name>
</gene>
<organism evidence="2 3">
    <name type="scientific">Crotalaria pallida</name>
    <name type="common">Smooth rattlebox</name>
    <name type="synonym">Crotalaria striata</name>
    <dbReference type="NCBI Taxonomy" id="3830"/>
    <lineage>
        <taxon>Eukaryota</taxon>
        <taxon>Viridiplantae</taxon>
        <taxon>Streptophyta</taxon>
        <taxon>Embryophyta</taxon>
        <taxon>Tracheophyta</taxon>
        <taxon>Spermatophyta</taxon>
        <taxon>Magnoliopsida</taxon>
        <taxon>eudicotyledons</taxon>
        <taxon>Gunneridae</taxon>
        <taxon>Pentapetalae</taxon>
        <taxon>rosids</taxon>
        <taxon>fabids</taxon>
        <taxon>Fabales</taxon>
        <taxon>Fabaceae</taxon>
        <taxon>Papilionoideae</taxon>
        <taxon>50 kb inversion clade</taxon>
        <taxon>genistoids sensu lato</taxon>
        <taxon>core genistoids</taxon>
        <taxon>Crotalarieae</taxon>
        <taxon>Crotalaria</taxon>
    </lineage>
</organism>
<evidence type="ECO:0000313" key="2">
    <source>
        <dbReference type="EMBL" id="KAK7236629.1"/>
    </source>
</evidence>
<dbReference type="EMBL" id="JAYWIO010000036">
    <property type="protein sequence ID" value="KAK7236629.1"/>
    <property type="molecule type" value="Genomic_DNA"/>
</dbReference>
<protein>
    <submittedName>
        <fullName evidence="2">Uncharacterized protein</fullName>
    </submittedName>
</protein>